<dbReference type="InterPro" id="IPR036179">
    <property type="entry name" value="Ig-like_dom_sf"/>
</dbReference>
<reference evidence="7" key="2">
    <citation type="journal article" date="2008" name="Genome Biol.">
        <title>Improved genome assembly and evidence-based global gene model set for the chordate Ciona intestinalis: new insight into intron and operon populations.</title>
        <authorList>
            <person name="Satou Y."/>
            <person name="Mineta K."/>
            <person name="Ogasawara M."/>
            <person name="Sasakura Y."/>
            <person name="Shoguchi E."/>
            <person name="Ueno K."/>
            <person name="Yamada L."/>
            <person name="Matsumoto J."/>
            <person name="Wasserscheid J."/>
            <person name="Dewar K."/>
            <person name="Wiley G.B."/>
            <person name="Macmil S.L."/>
            <person name="Roe B.A."/>
            <person name="Zeller R.W."/>
            <person name="Hastings K.E."/>
            <person name="Lemaire P."/>
            <person name="Lindquist E."/>
            <person name="Endo T."/>
            <person name="Hotta K."/>
            <person name="Inaba K."/>
        </authorList>
    </citation>
    <scope>NUCLEOTIDE SEQUENCE [LARGE SCALE GENOMIC DNA]</scope>
    <source>
        <strain evidence="7">wild type</strain>
    </source>
</reference>
<dbReference type="InterPro" id="IPR050439">
    <property type="entry name" value="ADAMTS_ADAMTS-like"/>
</dbReference>
<evidence type="ECO:0000256" key="3">
    <source>
        <dbReference type="ARBA" id="ARBA00023157"/>
    </source>
</evidence>
<dbReference type="EMBL" id="EAAA01002041">
    <property type="status" value="NOT_ANNOTATED_CDS"/>
    <property type="molecule type" value="Genomic_DNA"/>
</dbReference>
<keyword evidence="3 4" id="KW-1015">Disulfide bond</keyword>
<dbReference type="InterPro" id="IPR045371">
    <property type="entry name" value="ADAMTS_CR_3"/>
</dbReference>
<dbReference type="InterPro" id="IPR013098">
    <property type="entry name" value="Ig_I-set"/>
</dbReference>
<comment type="subcellular location">
    <subcellularLocation>
        <location evidence="1">Secreted</location>
    </subcellularLocation>
</comment>
<evidence type="ECO:0000256" key="4">
    <source>
        <dbReference type="PIRSR" id="PIRSR613273-3"/>
    </source>
</evidence>
<dbReference type="GO" id="GO:0005576">
    <property type="term" value="C:extracellular region"/>
    <property type="evidence" value="ECO:0007669"/>
    <property type="project" value="UniProtKB-SubCell"/>
</dbReference>
<dbReference type="PRINTS" id="PR01857">
    <property type="entry name" value="ADAMTSFAMILY"/>
</dbReference>
<dbReference type="CDD" id="cd00096">
    <property type="entry name" value="Ig"/>
    <property type="match status" value="1"/>
</dbReference>
<evidence type="ECO:0000313" key="8">
    <source>
        <dbReference type="Proteomes" id="UP000008144"/>
    </source>
</evidence>
<dbReference type="SMART" id="SM00408">
    <property type="entry name" value="IGc2"/>
    <property type="match status" value="4"/>
</dbReference>
<dbReference type="InParanoid" id="F6Z4W7"/>
<dbReference type="Proteomes" id="UP000008144">
    <property type="component" value="Chromosome 4"/>
</dbReference>
<evidence type="ECO:0000256" key="5">
    <source>
        <dbReference type="SAM" id="SignalP"/>
    </source>
</evidence>
<feature type="domain" description="Ig-like" evidence="6">
    <location>
        <begin position="1379"/>
        <end position="1471"/>
    </location>
</feature>
<protein>
    <recommendedName>
        <fullName evidence="6">Ig-like domain-containing protein</fullName>
    </recommendedName>
</protein>
<feature type="domain" description="Ig-like" evidence="6">
    <location>
        <begin position="861"/>
        <end position="943"/>
    </location>
</feature>
<evidence type="ECO:0000259" key="6">
    <source>
        <dbReference type="PROSITE" id="PS50835"/>
    </source>
</evidence>
<dbReference type="InterPro" id="IPR036383">
    <property type="entry name" value="TSP1_rpt_sf"/>
</dbReference>
<organism evidence="7 8">
    <name type="scientific">Ciona intestinalis</name>
    <name type="common">Transparent sea squirt</name>
    <name type="synonym">Ascidia intestinalis</name>
    <dbReference type="NCBI Taxonomy" id="7719"/>
    <lineage>
        <taxon>Eukaryota</taxon>
        <taxon>Metazoa</taxon>
        <taxon>Chordata</taxon>
        <taxon>Tunicata</taxon>
        <taxon>Ascidiacea</taxon>
        <taxon>Phlebobranchia</taxon>
        <taxon>Cionidae</taxon>
        <taxon>Ciona</taxon>
    </lineage>
</organism>
<dbReference type="Pfam" id="PF19236">
    <property type="entry name" value="ADAMTS_CR_3"/>
    <property type="match status" value="1"/>
</dbReference>
<feature type="disulfide bond" evidence="4">
    <location>
        <begin position="43"/>
        <end position="74"/>
    </location>
</feature>
<dbReference type="GO" id="GO:0030198">
    <property type="term" value="P:extracellular matrix organization"/>
    <property type="evidence" value="ECO:0007669"/>
    <property type="project" value="InterPro"/>
</dbReference>
<dbReference type="InterPro" id="IPR013273">
    <property type="entry name" value="ADAMTS/ADAMTS-like"/>
</dbReference>
<dbReference type="InterPro" id="IPR007110">
    <property type="entry name" value="Ig-like_dom"/>
</dbReference>
<feature type="chain" id="PRO_5047275484" description="Ig-like domain-containing protein" evidence="5">
    <location>
        <begin position="25"/>
        <end position="1746"/>
    </location>
</feature>
<dbReference type="PROSITE" id="PS50092">
    <property type="entry name" value="TSP1"/>
    <property type="match status" value="9"/>
</dbReference>
<reference evidence="7" key="3">
    <citation type="submission" date="2025-08" db="UniProtKB">
        <authorList>
            <consortium name="Ensembl"/>
        </authorList>
    </citation>
    <scope>IDENTIFICATION</scope>
</reference>
<reference evidence="7" key="4">
    <citation type="submission" date="2025-09" db="UniProtKB">
        <authorList>
            <consortium name="Ensembl"/>
        </authorList>
    </citation>
    <scope>IDENTIFICATION</scope>
</reference>
<dbReference type="InterPro" id="IPR003598">
    <property type="entry name" value="Ig_sub2"/>
</dbReference>
<feature type="disulfide bond" evidence="4">
    <location>
        <begin position="47"/>
        <end position="79"/>
    </location>
</feature>
<feature type="disulfide bond" evidence="4">
    <location>
        <begin position="58"/>
        <end position="64"/>
    </location>
</feature>
<sequence>MEFCFVANPLLFVGLTNLIFFVVLEEVENNGLDWGAWSSWSECSRSCGGGASYSRRVCLTRDSCEGINTRYKTCENQDCTETTQDFRAEQCSLYNTTPYKGILYTWKAVVQKAQPCALYCKAHGFNITTKLAPQVLDGTKCKDNSDDMCINGACQAVGCDKKLHSDARYDVCGKCQGDGSTCRLVTGLHRFNPVKHRGTEVVITVPQKSRHISVSERGSGHIALHNKTKDENQGVLEHSGIVVEYGSVASGKEYLDVAGPVPQDMKVLALYDDTMWKYIRYEFYRPLVVFWKHDETSARCPVTCGAGVTFIKPICVDMASGEQRDDEACHAEGITPPLPKVFRCKLEDCPISEGNRLCLPLMPATDRKWLTQPWTECSASCDGGFQTRTISCAEDNIYGDPIETVGDTLCHNAGIPVPVSQRRCNEHPCPEWITYPWSQCSASCGAGWRYRTVQCQGYDGTPAFKCSKMTKPIVRQLCFKSMMCPAPGRRISIPTHNETLAARGVQRVDLVLSRPNWMTDTWGDCSHTCGAGVATRVVACKAAAGGRLETVPDDECVGEKPITTTRCSMGACRAHNPVPEEVSDEFDPLDLENYEWRFSDFSSCTPPCGRGFQYSKQFCHHRVTGAMVSEDRCDVTMKQTNKSLSCIGEPCDVIRWELGQFGECSVTCGRGVQTRMVECRYMPEGVDQSHASRGEPRPDLMCPSPKPESETSCSLVACSPEWVPEPWTKCSRTCGRGEQERELMCMQRLGTGETVQVSKEYCSRKKLSTKRSCGLRHCPCSPEWVPEPWTKCSRTCGRGEQERELMCMQRLGTGETVQVSKEYCSRIKPMSLICPKDRAACDRESRRWRKHVRQIVKSPDPVFVQTTKEAKVRLQVGTTASIFPKTTVIVRCKTDRFRKQNLVWKYHGRPITSRHGHLSILKDGSLRILRVAKPDEGVYVCMAGVVRANFVLKIITNDTVALSFTHYPRRETGPRVYLKQPSQRRLKPITHIDNIDDNERDLGTTTSRFDFPRTVAMAPRDPLPPVLKIPELSYGIQQLAIERVEPRSSRRPSLSVSPVNIQRDQQAPDVVNIPSEPVTIRNHFSGYLMNRTPSSLLPTSVEDDDLPFPFRETEIAVDNQRSRSGIRSVDNTAVVKAIGGLGERPRNMHRPSIITQPTVAPRQLEREVIVYVGGNVIVSEITEVITILCEATGDPVPHISWYRDNTPLPAANNRSLSQDNAFRIIHPEASDTGSYVCVASNMYGNDSKTTPLTVTQKPRILSTIDSLEDFESDVIEATIGSDIRAKLGARIRLRCPTAVIGFPEPYVDWKKDGPGLLQNSNVLTDNTLEIFPARKADQGIFSCEASNPAGSDYQASSLVLVDPPHLDDLNTKANIDGLPELLLTTTDTQQYNVKVNSAVMMGCPVKGFPEPRVTWSFNNTSIFELGTTLDYQLMDQMKILQIPNADSNTEGTYTCHAINDGGNLTTSLRLSLVVYSYEYGEHTPCSASCGDNGLQYRRLMCMEDGVKEVDEWYCIGVTKPNVYMEPCGRRDCPPRFLAGRWGTCSATCGNGTRTRALGCGILMADGSTREVAVEFCGVNETRPITSETCYAERCPWWQPRPWRRCSRKCIGRGMSVRTRRILCVSGNGTTIERRSACKHLPKPRRRMLCPNARCKPIWVASTWSVCSKRCGGDGIRTRILNCVYKGRRRQPAGSLCSSRHRPLVSIPCNRSQCHEVPCVNKSPSCRYVRRKGLCLYYKRICCQTCS</sequence>
<feature type="domain" description="Ig-like" evidence="6">
    <location>
        <begin position="1258"/>
        <end position="1359"/>
    </location>
</feature>
<dbReference type="InterPro" id="IPR000884">
    <property type="entry name" value="TSP1_rpt"/>
</dbReference>
<dbReference type="InterPro" id="IPR003599">
    <property type="entry name" value="Ig_sub"/>
</dbReference>
<dbReference type="PANTHER" id="PTHR13723:SF313">
    <property type="entry name" value="PEPTIDASE M12B DOMAIN-CONTAINING PROTEIN"/>
    <property type="match status" value="1"/>
</dbReference>
<dbReference type="Pfam" id="PF00090">
    <property type="entry name" value="TSP_1"/>
    <property type="match status" value="1"/>
</dbReference>
<dbReference type="Pfam" id="PF07679">
    <property type="entry name" value="I-set"/>
    <property type="match status" value="3"/>
</dbReference>
<keyword evidence="2" id="KW-0964">Secreted</keyword>
<dbReference type="EMBL" id="EAAA01002040">
    <property type="status" value="NOT_ANNOTATED_CDS"/>
    <property type="molecule type" value="Genomic_DNA"/>
</dbReference>
<dbReference type="PROSITE" id="PS50835">
    <property type="entry name" value="IG_LIKE"/>
    <property type="match status" value="4"/>
</dbReference>
<reference evidence="8" key="1">
    <citation type="journal article" date="2002" name="Science">
        <title>The draft genome of Ciona intestinalis: insights into chordate and vertebrate origins.</title>
        <authorList>
            <person name="Dehal P."/>
            <person name="Satou Y."/>
            <person name="Campbell R.K."/>
            <person name="Chapman J."/>
            <person name="Degnan B."/>
            <person name="De Tomaso A."/>
            <person name="Davidson B."/>
            <person name="Di Gregorio A."/>
            <person name="Gelpke M."/>
            <person name="Goodstein D.M."/>
            <person name="Harafuji N."/>
            <person name="Hastings K.E."/>
            <person name="Ho I."/>
            <person name="Hotta K."/>
            <person name="Huang W."/>
            <person name="Kawashima T."/>
            <person name="Lemaire P."/>
            <person name="Martinez D."/>
            <person name="Meinertzhagen I.A."/>
            <person name="Necula S."/>
            <person name="Nonaka M."/>
            <person name="Putnam N."/>
            <person name="Rash S."/>
            <person name="Saiga H."/>
            <person name="Satake M."/>
            <person name="Terry A."/>
            <person name="Yamada L."/>
            <person name="Wang H.G."/>
            <person name="Awazu S."/>
            <person name="Azumi K."/>
            <person name="Boore J."/>
            <person name="Branno M."/>
            <person name="Chin-Bow S."/>
            <person name="DeSantis R."/>
            <person name="Doyle S."/>
            <person name="Francino P."/>
            <person name="Keys D.N."/>
            <person name="Haga S."/>
            <person name="Hayashi H."/>
            <person name="Hino K."/>
            <person name="Imai K.S."/>
            <person name="Inaba K."/>
            <person name="Kano S."/>
            <person name="Kobayashi K."/>
            <person name="Kobayashi M."/>
            <person name="Lee B.I."/>
            <person name="Makabe K.W."/>
            <person name="Manohar C."/>
            <person name="Matassi G."/>
            <person name="Medina M."/>
            <person name="Mochizuki Y."/>
            <person name="Mount S."/>
            <person name="Morishita T."/>
            <person name="Miura S."/>
            <person name="Nakayama A."/>
            <person name="Nishizaka S."/>
            <person name="Nomoto H."/>
            <person name="Ohta F."/>
            <person name="Oishi K."/>
            <person name="Rigoutsos I."/>
            <person name="Sano M."/>
            <person name="Sasaki A."/>
            <person name="Sasakura Y."/>
            <person name="Shoguchi E."/>
            <person name="Shin-i T."/>
            <person name="Spagnuolo A."/>
            <person name="Stainier D."/>
            <person name="Suzuki M.M."/>
            <person name="Tassy O."/>
            <person name="Takatori N."/>
            <person name="Tokuoka M."/>
            <person name="Yagi K."/>
            <person name="Yoshizaki F."/>
            <person name="Wada S."/>
            <person name="Zhang C."/>
            <person name="Hyatt P.D."/>
            <person name="Larimer F."/>
            <person name="Detter C."/>
            <person name="Doggett N."/>
            <person name="Glavina T."/>
            <person name="Hawkins T."/>
            <person name="Richardson P."/>
            <person name="Lucas S."/>
            <person name="Kohara Y."/>
            <person name="Levine M."/>
            <person name="Satoh N."/>
            <person name="Rokhsar D.S."/>
        </authorList>
    </citation>
    <scope>NUCLEOTIDE SEQUENCE [LARGE SCALE GENOMIC DNA]</scope>
</reference>
<dbReference type="OMA" id="VECVHIR"/>
<name>F6Z4W7_CIOIN</name>
<dbReference type="InterPro" id="IPR013783">
    <property type="entry name" value="Ig-like_fold"/>
</dbReference>
<dbReference type="GeneTree" id="ENSGT00940000158143"/>
<dbReference type="SMART" id="SM00209">
    <property type="entry name" value="TSP1"/>
    <property type="match status" value="12"/>
</dbReference>
<dbReference type="Gene3D" id="2.20.100.10">
    <property type="entry name" value="Thrombospondin type-1 (TSP1) repeat"/>
    <property type="match status" value="9"/>
</dbReference>
<keyword evidence="5" id="KW-0732">Signal</keyword>
<dbReference type="STRING" id="7719.ENSCINP00000018668"/>
<evidence type="ECO:0000256" key="2">
    <source>
        <dbReference type="ARBA" id="ARBA00022525"/>
    </source>
</evidence>
<dbReference type="Ensembl" id="ENSCINT00000018668.3">
    <property type="protein sequence ID" value="ENSCINP00000018668.3"/>
    <property type="gene ID" value="ENSCING00000009180.3"/>
</dbReference>
<evidence type="ECO:0000256" key="1">
    <source>
        <dbReference type="ARBA" id="ARBA00004613"/>
    </source>
</evidence>
<accession>F6Z4W7</accession>
<dbReference type="SUPFAM" id="SSF48726">
    <property type="entry name" value="Immunoglobulin"/>
    <property type="match status" value="4"/>
</dbReference>
<evidence type="ECO:0000313" key="7">
    <source>
        <dbReference type="Ensembl" id="ENSCINP00000018668.3"/>
    </source>
</evidence>
<dbReference type="SUPFAM" id="SSF82895">
    <property type="entry name" value="TSP-1 type 1 repeat"/>
    <property type="match status" value="9"/>
</dbReference>
<dbReference type="PANTHER" id="PTHR13723">
    <property type="entry name" value="ADAMTS A DISINTEGRIN AND METALLOPROTEASE WITH THROMBOSPONDIN MOTIFS PROTEASE"/>
    <property type="match status" value="1"/>
</dbReference>
<feature type="signal peptide" evidence="5">
    <location>
        <begin position="1"/>
        <end position="24"/>
    </location>
</feature>
<keyword evidence="8" id="KW-1185">Reference proteome</keyword>
<dbReference type="Gene3D" id="2.60.40.10">
    <property type="entry name" value="Immunoglobulins"/>
    <property type="match status" value="4"/>
</dbReference>
<dbReference type="Pfam" id="PF19030">
    <property type="entry name" value="TSP1_ADAMTS"/>
    <property type="match status" value="10"/>
</dbReference>
<proteinExistence type="predicted"/>
<dbReference type="Gene3D" id="2.60.120.830">
    <property type="match status" value="1"/>
</dbReference>
<dbReference type="SMART" id="SM00409">
    <property type="entry name" value="IG"/>
    <property type="match status" value="4"/>
</dbReference>
<feature type="domain" description="Ig-like" evidence="6">
    <location>
        <begin position="1151"/>
        <end position="1255"/>
    </location>
</feature>